<name>A0ABD1ML82_9FABA</name>
<dbReference type="EMBL" id="JBGMDY010000004">
    <property type="protein sequence ID" value="KAL2336273.1"/>
    <property type="molecule type" value="Genomic_DNA"/>
</dbReference>
<gene>
    <name evidence="1" type="ORF">Fmac_010719</name>
</gene>
<comment type="caution">
    <text evidence="1">The sequence shown here is derived from an EMBL/GenBank/DDBJ whole genome shotgun (WGS) entry which is preliminary data.</text>
</comment>
<accession>A0ABD1ML82</accession>
<evidence type="ECO:0000313" key="1">
    <source>
        <dbReference type="EMBL" id="KAL2336273.1"/>
    </source>
</evidence>
<sequence length="141" mass="15093">MGRRLNQREEGEVEEIGALGEMVFPIPKIVVLSIGDELVEPSTGYLGHGGKGMAGDEVHAAEESEEERHDGVGNLLNAPGGVDMDKVEAEVGGKGEGRGKVVSTGMVLLSCVQKEFEKHSDKPEVLETGMKVAFYQILLKC</sequence>
<evidence type="ECO:0000313" key="2">
    <source>
        <dbReference type="Proteomes" id="UP001603857"/>
    </source>
</evidence>
<reference evidence="1 2" key="1">
    <citation type="submission" date="2024-08" db="EMBL/GenBank/DDBJ databases">
        <title>Insights into the chromosomal genome structure of Flemingia macrophylla.</title>
        <authorList>
            <person name="Ding Y."/>
            <person name="Zhao Y."/>
            <person name="Bi W."/>
            <person name="Wu M."/>
            <person name="Zhao G."/>
            <person name="Gong Y."/>
            <person name="Li W."/>
            <person name="Zhang P."/>
        </authorList>
    </citation>
    <scope>NUCLEOTIDE SEQUENCE [LARGE SCALE GENOMIC DNA]</scope>
    <source>
        <strain evidence="1">DYQJB</strain>
        <tissue evidence="1">Leaf</tissue>
    </source>
</reference>
<protein>
    <submittedName>
        <fullName evidence="1">Uncharacterized protein</fullName>
    </submittedName>
</protein>
<keyword evidence="2" id="KW-1185">Reference proteome</keyword>
<proteinExistence type="predicted"/>
<dbReference type="Proteomes" id="UP001603857">
    <property type="component" value="Unassembled WGS sequence"/>
</dbReference>
<organism evidence="1 2">
    <name type="scientific">Flemingia macrophylla</name>
    <dbReference type="NCBI Taxonomy" id="520843"/>
    <lineage>
        <taxon>Eukaryota</taxon>
        <taxon>Viridiplantae</taxon>
        <taxon>Streptophyta</taxon>
        <taxon>Embryophyta</taxon>
        <taxon>Tracheophyta</taxon>
        <taxon>Spermatophyta</taxon>
        <taxon>Magnoliopsida</taxon>
        <taxon>eudicotyledons</taxon>
        <taxon>Gunneridae</taxon>
        <taxon>Pentapetalae</taxon>
        <taxon>rosids</taxon>
        <taxon>fabids</taxon>
        <taxon>Fabales</taxon>
        <taxon>Fabaceae</taxon>
        <taxon>Papilionoideae</taxon>
        <taxon>50 kb inversion clade</taxon>
        <taxon>NPAAA clade</taxon>
        <taxon>indigoferoid/millettioid clade</taxon>
        <taxon>Phaseoleae</taxon>
        <taxon>Flemingia</taxon>
    </lineage>
</organism>
<dbReference type="AlphaFoldDB" id="A0ABD1ML82"/>